<dbReference type="PANTHER" id="PTHR30528:SF0">
    <property type="entry name" value="CYTOPLASMIC PROTEIN"/>
    <property type="match status" value="1"/>
</dbReference>
<sequence length="403" mass="45172">MSRPVLSNARARRLFMARHGLLVPEGGPGRGADLARVIDGIGFVQLDSVNTVARAHDMILWARRGQYRPRALDRLLADRALFEQMTHDASAVPMARYPLFRHKFARDRERLPAKLSQWQSHEFLHETERVLAQIAERGPCTTSEAGPEGTAGKGGGWWDWHPSRTALEFLWRTGQIAVTRRDAFRKVYDLTERVIPAEVLGQRVDCVDGAMEWALDRLGFGTHSDLVAFSMIPTYPEGRAWAEAALADGRVEEIAVEGADGRLKPALARPGLLDEAADLPDPPGRVRVLSPFDPMLRDRARAERLFGFAYRIEIFVPEPKRLYGYYVFPVWEGDRAIGRIDMKRAGGTLAVRAFWTEPGVRPGRGRLARLAAELERMARFAGCDGVAYADGWLRQGDGRIRIP</sequence>
<accession>A0A0D0Q8V0</accession>
<dbReference type="PANTHER" id="PTHR30528">
    <property type="entry name" value="CYTOPLASMIC PROTEIN"/>
    <property type="match status" value="1"/>
</dbReference>
<proteinExistence type="predicted"/>
<dbReference type="RefSeq" id="WP_018304341.1">
    <property type="nucleotide sequence ID" value="NZ_KB902313.1"/>
</dbReference>
<gene>
    <name evidence="1" type="ORF">Wenmar_00208</name>
</gene>
<evidence type="ECO:0000313" key="2">
    <source>
        <dbReference type="Proteomes" id="UP000035100"/>
    </source>
</evidence>
<dbReference type="InterPro" id="IPR009351">
    <property type="entry name" value="AlkZ-like"/>
</dbReference>
<keyword evidence="2" id="KW-1185">Reference proteome</keyword>
<name>A0A0D0Q8V0_9RHOB</name>
<dbReference type="eggNOG" id="COG3214">
    <property type="taxonomic scope" value="Bacteria"/>
</dbReference>
<evidence type="ECO:0000313" key="1">
    <source>
        <dbReference type="EMBL" id="KIQ70834.1"/>
    </source>
</evidence>
<dbReference type="Proteomes" id="UP000035100">
    <property type="component" value="Unassembled WGS sequence"/>
</dbReference>
<dbReference type="AlphaFoldDB" id="A0A0D0Q8V0"/>
<comment type="caution">
    <text evidence="1">The sequence shown here is derived from an EMBL/GenBank/DDBJ whole genome shotgun (WGS) entry which is preliminary data.</text>
</comment>
<dbReference type="PATRIC" id="fig|1123501.6.peg.263"/>
<dbReference type="STRING" id="1123501.Wenmar_00208"/>
<reference evidence="1 2" key="1">
    <citation type="submission" date="2013-01" db="EMBL/GenBank/DDBJ databases">
        <authorList>
            <person name="Fiebig A."/>
            <person name="Goeker M."/>
            <person name="Klenk H.-P.P."/>
        </authorList>
    </citation>
    <scope>NUCLEOTIDE SEQUENCE [LARGE SCALE GENOMIC DNA]</scope>
    <source>
        <strain evidence="1 2">DSM 24838</strain>
    </source>
</reference>
<protein>
    <recommendedName>
        <fullName evidence="3">Winged helix-turn-helix domain-containing protein</fullName>
    </recommendedName>
</protein>
<organism evidence="1 2">
    <name type="scientific">Wenxinia marina DSM 24838</name>
    <dbReference type="NCBI Taxonomy" id="1123501"/>
    <lineage>
        <taxon>Bacteria</taxon>
        <taxon>Pseudomonadati</taxon>
        <taxon>Pseudomonadota</taxon>
        <taxon>Alphaproteobacteria</taxon>
        <taxon>Rhodobacterales</taxon>
        <taxon>Roseobacteraceae</taxon>
        <taxon>Wenxinia</taxon>
    </lineage>
</organism>
<evidence type="ECO:0008006" key="3">
    <source>
        <dbReference type="Google" id="ProtNLM"/>
    </source>
</evidence>
<dbReference type="Pfam" id="PF06224">
    <property type="entry name" value="AlkZ-like"/>
    <property type="match status" value="1"/>
</dbReference>
<dbReference type="EMBL" id="AONG01000003">
    <property type="protein sequence ID" value="KIQ70834.1"/>
    <property type="molecule type" value="Genomic_DNA"/>
</dbReference>